<organism evidence="2 3">
    <name type="scientific">Prorocentrum cordatum</name>
    <dbReference type="NCBI Taxonomy" id="2364126"/>
    <lineage>
        <taxon>Eukaryota</taxon>
        <taxon>Sar</taxon>
        <taxon>Alveolata</taxon>
        <taxon>Dinophyceae</taxon>
        <taxon>Prorocentrales</taxon>
        <taxon>Prorocentraceae</taxon>
        <taxon>Prorocentrum</taxon>
    </lineage>
</organism>
<reference evidence="2" key="1">
    <citation type="submission" date="2023-10" db="EMBL/GenBank/DDBJ databases">
        <authorList>
            <person name="Chen Y."/>
            <person name="Shah S."/>
            <person name="Dougan E. K."/>
            <person name="Thang M."/>
            <person name="Chan C."/>
        </authorList>
    </citation>
    <scope>NUCLEOTIDE SEQUENCE [LARGE SCALE GENOMIC DNA]</scope>
</reference>
<keyword evidence="3" id="KW-1185">Reference proteome</keyword>
<feature type="region of interest" description="Disordered" evidence="1">
    <location>
        <begin position="34"/>
        <end position="58"/>
    </location>
</feature>
<dbReference type="Proteomes" id="UP001189429">
    <property type="component" value="Unassembled WGS sequence"/>
</dbReference>
<protein>
    <submittedName>
        <fullName evidence="2">Uncharacterized protein</fullName>
    </submittedName>
</protein>
<accession>A0ABN9PP78</accession>
<gene>
    <name evidence="2" type="ORF">PCOR1329_LOCUS2856</name>
</gene>
<evidence type="ECO:0000256" key="1">
    <source>
        <dbReference type="SAM" id="MobiDB-lite"/>
    </source>
</evidence>
<name>A0ABN9PP78_9DINO</name>
<evidence type="ECO:0000313" key="2">
    <source>
        <dbReference type="EMBL" id="CAK0792201.1"/>
    </source>
</evidence>
<comment type="caution">
    <text evidence="2">The sequence shown here is derived from an EMBL/GenBank/DDBJ whole genome shotgun (WGS) entry which is preliminary data.</text>
</comment>
<sequence length="118" mass="12327">MQQALGVVQAEIDALAPLRGGHSELLEQIKLYGSMEERGHRPPAGGVGPEDRRPAAAAHGVEGPFEAIASLASELESAVDLEPELQEQLRGALERGAAGRWLASCRSRGSAGTASSRC</sequence>
<proteinExistence type="predicted"/>
<dbReference type="EMBL" id="CAUYUJ010000725">
    <property type="protein sequence ID" value="CAK0792201.1"/>
    <property type="molecule type" value="Genomic_DNA"/>
</dbReference>
<evidence type="ECO:0000313" key="3">
    <source>
        <dbReference type="Proteomes" id="UP001189429"/>
    </source>
</evidence>